<evidence type="ECO:0000256" key="3">
    <source>
        <dbReference type="ARBA" id="ARBA00022475"/>
    </source>
</evidence>
<protein>
    <submittedName>
        <fullName evidence="9">Lactose transport system permease protein LacF</fullName>
    </submittedName>
</protein>
<dbReference type="CDD" id="cd06261">
    <property type="entry name" value="TM_PBP2"/>
    <property type="match status" value="1"/>
</dbReference>
<dbReference type="Gene3D" id="1.10.3720.10">
    <property type="entry name" value="MetI-like"/>
    <property type="match status" value="1"/>
</dbReference>
<dbReference type="PROSITE" id="PS50928">
    <property type="entry name" value="ABC_TM1"/>
    <property type="match status" value="1"/>
</dbReference>
<feature type="transmembrane region" description="Helical" evidence="7">
    <location>
        <begin position="240"/>
        <end position="264"/>
    </location>
</feature>
<evidence type="ECO:0000256" key="2">
    <source>
        <dbReference type="ARBA" id="ARBA00022448"/>
    </source>
</evidence>
<keyword evidence="4 7" id="KW-0812">Transmembrane</keyword>
<dbReference type="SUPFAM" id="SSF161098">
    <property type="entry name" value="MetI-like"/>
    <property type="match status" value="1"/>
</dbReference>
<comment type="caution">
    <text evidence="9">The sequence shown here is derived from an EMBL/GenBank/DDBJ whole genome shotgun (WGS) entry which is preliminary data.</text>
</comment>
<feature type="transmembrane region" description="Helical" evidence="7">
    <location>
        <begin position="21"/>
        <end position="42"/>
    </location>
</feature>
<accession>A0A644Z4A1</accession>
<feature type="domain" description="ABC transmembrane type-1" evidence="8">
    <location>
        <begin position="78"/>
        <end position="291"/>
    </location>
</feature>
<dbReference type="GO" id="GO:0055085">
    <property type="term" value="P:transmembrane transport"/>
    <property type="evidence" value="ECO:0007669"/>
    <property type="project" value="InterPro"/>
</dbReference>
<feature type="transmembrane region" description="Helical" evidence="7">
    <location>
        <begin position="211"/>
        <end position="233"/>
    </location>
</feature>
<dbReference type="AlphaFoldDB" id="A0A644Z4A1"/>
<proteinExistence type="predicted"/>
<dbReference type="PANTHER" id="PTHR30193:SF37">
    <property type="entry name" value="INNER MEMBRANE ABC TRANSPORTER PERMEASE PROTEIN YCJO"/>
    <property type="match status" value="1"/>
</dbReference>
<evidence type="ECO:0000256" key="6">
    <source>
        <dbReference type="ARBA" id="ARBA00023136"/>
    </source>
</evidence>
<dbReference type="Pfam" id="PF00528">
    <property type="entry name" value="BPD_transp_1"/>
    <property type="match status" value="1"/>
</dbReference>
<comment type="subcellular location">
    <subcellularLocation>
        <location evidence="1">Cell membrane</location>
        <topology evidence="1">Multi-pass membrane protein</topology>
    </subcellularLocation>
</comment>
<keyword evidence="2" id="KW-0813">Transport</keyword>
<dbReference type="GO" id="GO:0005886">
    <property type="term" value="C:plasma membrane"/>
    <property type="evidence" value="ECO:0007669"/>
    <property type="project" value="UniProtKB-SubCell"/>
</dbReference>
<evidence type="ECO:0000256" key="1">
    <source>
        <dbReference type="ARBA" id="ARBA00004651"/>
    </source>
</evidence>
<evidence type="ECO:0000256" key="7">
    <source>
        <dbReference type="SAM" id="Phobius"/>
    </source>
</evidence>
<keyword evidence="5 7" id="KW-1133">Transmembrane helix</keyword>
<evidence type="ECO:0000259" key="8">
    <source>
        <dbReference type="PROSITE" id="PS50928"/>
    </source>
</evidence>
<dbReference type="PANTHER" id="PTHR30193">
    <property type="entry name" value="ABC TRANSPORTER PERMEASE PROTEIN"/>
    <property type="match status" value="1"/>
</dbReference>
<reference evidence="9" key="1">
    <citation type="submission" date="2019-08" db="EMBL/GenBank/DDBJ databases">
        <authorList>
            <person name="Kucharzyk K."/>
            <person name="Murdoch R.W."/>
            <person name="Higgins S."/>
            <person name="Loffler F."/>
        </authorList>
    </citation>
    <scope>NUCLEOTIDE SEQUENCE</scope>
</reference>
<keyword evidence="6 7" id="KW-0472">Membrane</keyword>
<feature type="transmembrane region" description="Helical" evidence="7">
    <location>
        <begin position="83"/>
        <end position="105"/>
    </location>
</feature>
<gene>
    <name evidence="9" type="primary">lacF_39</name>
    <name evidence="9" type="ORF">SDC9_82279</name>
</gene>
<organism evidence="9">
    <name type="scientific">bioreactor metagenome</name>
    <dbReference type="NCBI Taxonomy" id="1076179"/>
    <lineage>
        <taxon>unclassified sequences</taxon>
        <taxon>metagenomes</taxon>
        <taxon>ecological metagenomes</taxon>
    </lineage>
</organism>
<dbReference type="EMBL" id="VSSQ01007362">
    <property type="protein sequence ID" value="MPM35686.1"/>
    <property type="molecule type" value="Genomic_DNA"/>
</dbReference>
<evidence type="ECO:0000313" key="9">
    <source>
        <dbReference type="EMBL" id="MPM35686.1"/>
    </source>
</evidence>
<dbReference type="InterPro" id="IPR051393">
    <property type="entry name" value="ABC_transporter_permease"/>
</dbReference>
<feature type="transmembrane region" description="Helical" evidence="7">
    <location>
        <begin position="117"/>
        <end position="136"/>
    </location>
</feature>
<dbReference type="InterPro" id="IPR035906">
    <property type="entry name" value="MetI-like_sf"/>
</dbReference>
<name>A0A644Z4A1_9ZZZZ</name>
<dbReference type="InterPro" id="IPR000515">
    <property type="entry name" value="MetI-like"/>
</dbReference>
<evidence type="ECO:0000256" key="5">
    <source>
        <dbReference type="ARBA" id="ARBA00022989"/>
    </source>
</evidence>
<evidence type="ECO:0000256" key="4">
    <source>
        <dbReference type="ARBA" id="ARBA00022692"/>
    </source>
</evidence>
<dbReference type="SUPFAM" id="SSF160964">
    <property type="entry name" value="MalF N-terminal region-like"/>
    <property type="match status" value="1"/>
</dbReference>
<sequence>MLFQSQGVLLMKKQRNEAVQALCFVLPSLVLILTFSVLPILMNGYISFTKYNIIQKPQWVGLANFSRMFKDQYVWAALKNTTLFTLFTVPIQTFVSLVFAAWIATNFQSRYGRMVKSALFIPVIASAVLVGTLWSLLLSPRGPVNMIMQGIGLDPINWLGGKLSSLLSVGMVSVWKNIGYFLVIFYAGIMDIPASHYEAAKVDGATVWQQFFYITLPSLSSVTYLVVTLGTIWSFQVFDIVYTMTGGGPGLSTVTLVLTIYNAAFKEYNMGYASAVALLMFVFVILIQALQKRLVRAGREG</sequence>
<keyword evidence="3" id="KW-1003">Cell membrane</keyword>
<feature type="transmembrane region" description="Helical" evidence="7">
    <location>
        <begin position="270"/>
        <end position="290"/>
    </location>
</feature>